<dbReference type="InParanoid" id="M4BHV0"/>
<dbReference type="EMBL" id="JH598269">
    <property type="status" value="NOT_ANNOTATED_CDS"/>
    <property type="molecule type" value="Genomic_DNA"/>
</dbReference>
<dbReference type="EnsemblProtists" id="HpaT805976">
    <property type="protein sequence ID" value="HpaP805976"/>
    <property type="gene ID" value="HpaG805976"/>
</dbReference>
<protein>
    <submittedName>
        <fullName evidence="1">Uncharacterized protein</fullName>
    </submittedName>
</protein>
<proteinExistence type="predicted"/>
<evidence type="ECO:0000313" key="1">
    <source>
        <dbReference type="EnsemblProtists" id="HpaP805976"/>
    </source>
</evidence>
<dbReference type="AlphaFoldDB" id="M4BHV0"/>
<reference evidence="2" key="1">
    <citation type="journal article" date="2010" name="Science">
        <title>Signatures of adaptation to obligate biotrophy in the Hyaloperonospora arabidopsidis genome.</title>
        <authorList>
            <person name="Baxter L."/>
            <person name="Tripathy S."/>
            <person name="Ishaque N."/>
            <person name="Boot N."/>
            <person name="Cabral A."/>
            <person name="Kemen E."/>
            <person name="Thines M."/>
            <person name="Ah-Fong A."/>
            <person name="Anderson R."/>
            <person name="Badejoko W."/>
            <person name="Bittner-Eddy P."/>
            <person name="Boore J.L."/>
            <person name="Chibucos M.C."/>
            <person name="Coates M."/>
            <person name="Dehal P."/>
            <person name="Delehaunty K."/>
            <person name="Dong S."/>
            <person name="Downton P."/>
            <person name="Dumas B."/>
            <person name="Fabro G."/>
            <person name="Fronick C."/>
            <person name="Fuerstenberg S.I."/>
            <person name="Fulton L."/>
            <person name="Gaulin E."/>
            <person name="Govers F."/>
            <person name="Hughes L."/>
            <person name="Humphray S."/>
            <person name="Jiang R.H."/>
            <person name="Judelson H."/>
            <person name="Kamoun S."/>
            <person name="Kyung K."/>
            <person name="Meijer H."/>
            <person name="Minx P."/>
            <person name="Morris P."/>
            <person name="Nelson J."/>
            <person name="Phuntumart V."/>
            <person name="Qutob D."/>
            <person name="Rehmany A."/>
            <person name="Rougon-Cardoso A."/>
            <person name="Ryden P."/>
            <person name="Torto-Alalibo T."/>
            <person name="Studholme D."/>
            <person name="Wang Y."/>
            <person name="Win J."/>
            <person name="Wood J."/>
            <person name="Clifton S.W."/>
            <person name="Rogers J."/>
            <person name="Van den Ackerveken G."/>
            <person name="Jones J.D."/>
            <person name="McDowell J.M."/>
            <person name="Beynon J."/>
            <person name="Tyler B.M."/>
        </authorList>
    </citation>
    <scope>NUCLEOTIDE SEQUENCE [LARGE SCALE GENOMIC DNA]</scope>
    <source>
        <strain evidence="2">Emoy2</strain>
    </source>
</reference>
<accession>M4BHV0</accession>
<name>M4BHV0_HYAAE</name>
<evidence type="ECO:0000313" key="2">
    <source>
        <dbReference type="Proteomes" id="UP000011713"/>
    </source>
</evidence>
<sequence length="52" mass="5642">MGAVAGASAIVKGVRLDEDGKWVQWTACVEWRKFKNDVHSHTEGGRCGILAT</sequence>
<keyword evidence="2" id="KW-1185">Reference proteome</keyword>
<reference evidence="1" key="2">
    <citation type="submission" date="2015-06" db="UniProtKB">
        <authorList>
            <consortium name="EnsemblProtists"/>
        </authorList>
    </citation>
    <scope>IDENTIFICATION</scope>
    <source>
        <strain evidence="1">Emoy2</strain>
    </source>
</reference>
<dbReference type="VEuPathDB" id="FungiDB:HpaG805976"/>
<dbReference type="HOGENOM" id="CLU_3091420_0_0_1"/>
<dbReference type="Proteomes" id="UP000011713">
    <property type="component" value="Unassembled WGS sequence"/>
</dbReference>
<organism evidence="1 2">
    <name type="scientific">Hyaloperonospora arabidopsidis (strain Emoy2)</name>
    <name type="common">Downy mildew agent</name>
    <name type="synonym">Peronospora arabidopsidis</name>
    <dbReference type="NCBI Taxonomy" id="559515"/>
    <lineage>
        <taxon>Eukaryota</taxon>
        <taxon>Sar</taxon>
        <taxon>Stramenopiles</taxon>
        <taxon>Oomycota</taxon>
        <taxon>Peronosporomycetes</taxon>
        <taxon>Peronosporales</taxon>
        <taxon>Peronosporaceae</taxon>
        <taxon>Hyaloperonospora</taxon>
    </lineage>
</organism>